<evidence type="ECO:0000256" key="1">
    <source>
        <dbReference type="SAM" id="MobiDB-lite"/>
    </source>
</evidence>
<name>A0A1H1IFV9_NATTX</name>
<keyword evidence="2" id="KW-0472">Membrane</keyword>
<proteinExistence type="predicted"/>
<dbReference type="AlphaFoldDB" id="A0A1H1IFV9"/>
<dbReference type="RefSeq" id="WP_090384697.1">
    <property type="nucleotide sequence ID" value="NZ_FNLC01000004.1"/>
</dbReference>
<feature type="compositionally biased region" description="Basic and acidic residues" evidence="1">
    <location>
        <begin position="81"/>
        <end position="91"/>
    </location>
</feature>
<evidence type="ECO:0000256" key="2">
    <source>
        <dbReference type="SAM" id="Phobius"/>
    </source>
</evidence>
<keyword evidence="4" id="KW-1185">Reference proteome</keyword>
<evidence type="ECO:0000313" key="3">
    <source>
        <dbReference type="EMBL" id="SDR36603.1"/>
    </source>
</evidence>
<evidence type="ECO:0000313" key="4">
    <source>
        <dbReference type="Proteomes" id="UP000198848"/>
    </source>
</evidence>
<reference evidence="4" key="1">
    <citation type="submission" date="2016-10" db="EMBL/GenBank/DDBJ databases">
        <authorList>
            <person name="Varghese N."/>
            <person name="Submissions S."/>
        </authorList>
    </citation>
    <scope>NUCLEOTIDE SEQUENCE [LARGE SCALE GENOMIC DNA]</scope>
    <source>
        <strain evidence="4">DSM 24767</strain>
    </source>
</reference>
<feature type="transmembrane region" description="Helical" evidence="2">
    <location>
        <begin position="6"/>
        <end position="30"/>
    </location>
</feature>
<protein>
    <submittedName>
        <fullName evidence="3">Uncharacterized protein</fullName>
    </submittedName>
</protein>
<dbReference type="EMBL" id="FNLC01000004">
    <property type="protein sequence ID" value="SDR36603.1"/>
    <property type="molecule type" value="Genomic_DNA"/>
</dbReference>
<organism evidence="3 4">
    <name type="scientific">Natronobacterium texcoconense</name>
    <dbReference type="NCBI Taxonomy" id="1095778"/>
    <lineage>
        <taxon>Archaea</taxon>
        <taxon>Methanobacteriati</taxon>
        <taxon>Methanobacteriota</taxon>
        <taxon>Stenosarchaea group</taxon>
        <taxon>Halobacteria</taxon>
        <taxon>Halobacteriales</taxon>
        <taxon>Natrialbaceae</taxon>
        <taxon>Natronobacterium</taxon>
    </lineage>
</organism>
<feature type="region of interest" description="Disordered" evidence="1">
    <location>
        <begin position="67"/>
        <end position="99"/>
    </location>
</feature>
<gene>
    <name evidence="3" type="ORF">SAMN04489842_3536</name>
</gene>
<feature type="transmembrane region" description="Helical" evidence="2">
    <location>
        <begin position="37"/>
        <end position="55"/>
    </location>
</feature>
<dbReference type="STRING" id="1095778.SAMN04489842_3536"/>
<keyword evidence="2" id="KW-1133">Transmembrane helix</keyword>
<accession>A0A1H1IFV9</accession>
<keyword evidence="2" id="KW-0812">Transmembrane</keyword>
<dbReference type="Proteomes" id="UP000198848">
    <property type="component" value="Unassembled WGS sequence"/>
</dbReference>
<sequence length="99" mass="10472">MYDLAANPWLVATVTLIALFVGGSAGLAGGGPISRQLAVATLITVAVGGGSYWFLCRLTLTVTGGTGTYRIPRPAHHRPRTERSDERRDATDSTTTNAR</sequence>